<accession>E8KJF7</accession>
<dbReference type="EMBL" id="AEVG01000132">
    <property type="protein sequence ID" value="EFX90935.1"/>
    <property type="molecule type" value="Genomic_DNA"/>
</dbReference>
<evidence type="ECO:0000313" key="1">
    <source>
        <dbReference type="EMBL" id="EFX90935.1"/>
    </source>
</evidence>
<dbReference type="HOGENOM" id="CLU_3075912_0_0_6"/>
<keyword evidence="2" id="KW-1185">Reference proteome</keyword>
<proteinExistence type="predicted"/>
<dbReference type="AlphaFoldDB" id="E8KJF7"/>
<organism evidence="1 2">
    <name type="scientific">Actinobacillus ureae ATCC 25976</name>
    <dbReference type="NCBI Taxonomy" id="887324"/>
    <lineage>
        <taxon>Bacteria</taxon>
        <taxon>Pseudomonadati</taxon>
        <taxon>Pseudomonadota</taxon>
        <taxon>Gammaproteobacteria</taxon>
        <taxon>Pasteurellales</taxon>
        <taxon>Pasteurellaceae</taxon>
        <taxon>Actinobacillus</taxon>
    </lineage>
</organism>
<comment type="caution">
    <text evidence="1">The sequence shown here is derived from an EMBL/GenBank/DDBJ whole genome shotgun (WGS) entry which is preliminary data.</text>
</comment>
<protein>
    <submittedName>
        <fullName evidence="1">Uncharacterized protein</fullName>
    </submittedName>
</protein>
<reference evidence="1 2" key="1">
    <citation type="submission" date="2011-01" db="EMBL/GenBank/DDBJ databases">
        <authorList>
            <person name="Muzny D."/>
            <person name="Qin X."/>
            <person name="Deng J."/>
            <person name="Jiang H."/>
            <person name="Liu Y."/>
            <person name="Qu J."/>
            <person name="Song X.-Z."/>
            <person name="Zhang L."/>
            <person name="Thornton R."/>
            <person name="Coyle M."/>
            <person name="Francisco L."/>
            <person name="Jackson L."/>
            <person name="Javaid M."/>
            <person name="Korchina V."/>
            <person name="Kovar C."/>
            <person name="Mata R."/>
            <person name="Mathew T."/>
            <person name="Ngo R."/>
            <person name="Nguyen L."/>
            <person name="Nguyen N."/>
            <person name="Okwuonu G."/>
            <person name="Ongeri F."/>
            <person name="Pham C."/>
            <person name="Simmons D."/>
            <person name="Wilczek-Boney K."/>
            <person name="Hale W."/>
            <person name="Jakkamsetti A."/>
            <person name="Pham P."/>
            <person name="Ruth R."/>
            <person name="San Lucas F."/>
            <person name="Warren J."/>
            <person name="Zhang J."/>
            <person name="Zhao Z."/>
            <person name="Zhou C."/>
            <person name="Zhu D."/>
            <person name="Lee S."/>
            <person name="Bess C."/>
            <person name="Blankenburg K."/>
            <person name="Forbes L."/>
            <person name="Fu Q."/>
            <person name="Gubbala S."/>
            <person name="Hirani K."/>
            <person name="Jayaseelan J.C."/>
            <person name="Lara F."/>
            <person name="Munidasa M."/>
            <person name="Palculict T."/>
            <person name="Patil S."/>
            <person name="Pu L.-L."/>
            <person name="Saada N."/>
            <person name="Tang L."/>
            <person name="Weissenberger G."/>
            <person name="Zhu Y."/>
            <person name="Hemphill L."/>
            <person name="Shang Y."/>
            <person name="Youmans B."/>
            <person name="Ayvaz T."/>
            <person name="Ross M."/>
            <person name="Santibanez J."/>
            <person name="Aqrawi P."/>
            <person name="Gross S."/>
            <person name="Joshi V."/>
            <person name="Fowler G."/>
            <person name="Nazareth L."/>
            <person name="Reid J."/>
            <person name="Worley K."/>
            <person name="Petrosino J."/>
            <person name="Highlander S."/>
            <person name="Gibbs R."/>
        </authorList>
    </citation>
    <scope>NUCLEOTIDE SEQUENCE [LARGE SCALE GENOMIC DNA]</scope>
    <source>
        <strain evidence="1 2">ATCC 25976</strain>
    </source>
</reference>
<gene>
    <name evidence="1" type="ORF">HMPREF0027_1974</name>
</gene>
<dbReference type="Proteomes" id="UP000005467">
    <property type="component" value="Unassembled WGS sequence"/>
</dbReference>
<name>E8KJF7_9PAST</name>
<sequence>MRLIRTFFLITSGQILQIFCKTLGNLTACYLYVKQKRLHIGTFFTTLNQFTL</sequence>
<evidence type="ECO:0000313" key="2">
    <source>
        <dbReference type="Proteomes" id="UP000005467"/>
    </source>
</evidence>